<feature type="compositionally biased region" description="Pro residues" evidence="1">
    <location>
        <begin position="478"/>
        <end position="497"/>
    </location>
</feature>
<feature type="region of interest" description="Disordered" evidence="1">
    <location>
        <begin position="418"/>
        <end position="461"/>
    </location>
</feature>
<dbReference type="Proteomes" id="UP001165090">
    <property type="component" value="Unassembled WGS sequence"/>
</dbReference>
<dbReference type="EMBL" id="BSDZ01000103">
    <property type="protein sequence ID" value="GLI71185.1"/>
    <property type="molecule type" value="Genomic_DNA"/>
</dbReference>
<feature type="compositionally biased region" description="Polar residues" evidence="1">
    <location>
        <begin position="135"/>
        <end position="144"/>
    </location>
</feature>
<feature type="compositionally biased region" description="Low complexity" evidence="1">
    <location>
        <begin position="81"/>
        <end position="94"/>
    </location>
</feature>
<name>A0ABQ5SMP0_9CHLO</name>
<feature type="compositionally biased region" description="Pro residues" evidence="1">
    <location>
        <begin position="108"/>
        <end position="122"/>
    </location>
</feature>
<accession>A0ABQ5SMP0</accession>
<sequence>MPTPLQPTAHDFPSQGIEDAPPTEFWAPPEVEHPSSPFNPPAPPSLLPTLPTSPSPPSPPHPSLLPANPTLNDHLAPFKPVSPLEPLSPVLPYPTNTPSQTQIVNSPPSTPSPSPMDPPLSPSPQLQSSDDLPTQPINSASLSFFTPPRPALPYPIELPSPPSPVPHTQPPAKPSKVPRWPPKPSRLSIPPSPSPPPSPRPSPPPPLPPGKALSIEVYLVIIDGFKGKKATIIQEFKSKAASYLGVKLSQIFITRLWIDGKDVSSGTQNHRRTLWQQQETVVTMSHGGDKEGLPWSWSRDELDAAFSSWDPYVRNLTHTHQILASDAVSLFLSAKESEAALFDFLGSAAAHDCPDGNSWAQRYSAADSSQWNVGRRLTQQAPEVPPIPITSEDGSVLSSIGSFAFEFIVVSFIDLPSPPSPPSPPLQPPKPPNLPGIINSPKTPEKPSSSPPPPYAPPGKILELSKQLGATRVFRVMRPPPTPPQPPLRPTSPPTPPPRVIYVSDMPALGAMGATRSLVWWDDPDFVSQLRPYKPLQLVDWNKRPCSVQNNNKCRSCTRAWLSRKASYTVSVFFREPVQLQTILIHQLKNPAVNLVRLLAWPFNLNVSDANSIIGNSDGDYQYLGPPVYDAITNGTDPTPCNGALNITIPFKLSGIKRPIPVWGSQSNLPIQLRSTAVAGVEVTVAMPTNPSQATVIESIRFTGRVLYPKNSDMYEQWTV</sequence>
<comment type="caution">
    <text evidence="2">The sequence shown here is derived from an EMBL/GenBank/DDBJ whole genome shotgun (WGS) entry which is preliminary data.</text>
</comment>
<gene>
    <name evidence="2" type="ORF">VaNZ11_016295</name>
</gene>
<feature type="compositionally biased region" description="Polar residues" evidence="1">
    <location>
        <begin position="96"/>
        <end position="105"/>
    </location>
</feature>
<keyword evidence="3" id="KW-1185">Reference proteome</keyword>
<evidence type="ECO:0000256" key="1">
    <source>
        <dbReference type="SAM" id="MobiDB-lite"/>
    </source>
</evidence>
<reference evidence="2 3" key="1">
    <citation type="journal article" date="2023" name="IScience">
        <title>Expanded male sex-determining region conserved during the evolution of homothallism in the green alga Volvox.</title>
        <authorList>
            <person name="Yamamoto K."/>
            <person name="Matsuzaki R."/>
            <person name="Mahakham W."/>
            <person name="Heman W."/>
            <person name="Sekimoto H."/>
            <person name="Kawachi M."/>
            <person name="Minakuchi Y."/>
            <person name="Toyoda A."/>
            <person name="Nozaki H."/>
        </authorList>
    </citation>
    <scope>NUCLEOTIDE SEQUENCE [LARGE SCALE GENOMIC DNA]</scope>
    <source>
        <strain evidence="2 3">NIES-4468</strain>
    </source>
</reference>
<feature type="region of interest" description="Disordered" evidence="1">
    <location>
        <begin position="476"/>
        <end position="497"/>
    </location>
</feature>
<evidence type="ECO:0000313" key="3">
    <source>
        <dbReference type="Proteomes" id="UP001165090"/>
    </source>
</evidence>
<feature type="compositionally biased region" description="Low complexity" evidence="1">
    <location>
        <begin position="123"/>
        <end position="133"/>
    </location>
</feature>
<feature type="compositionally biased region" description="Pro residues" evidence="1">
    <location>
        <begin position="147"/>
        <end position="209"/>
    </location>
</feature>
<proteinExistence type="predicted"/>
<feature type="region of interest" description="Disordered" evidence="1">
    <location>
        <begin position="1"/>
        <end position="209"/>
    </location>
</feature>
<protein>
    <submittedName>
        <fullName evidence="2">Uncharacterized protein</fullName>
    </submittedName>
</protein>
<feature type="compositionally biased region" description="Pro residues" evidence="1">
    <location>
        <begin position="37"/>
        <end position="63"/>
    </location>
</feature>
<organism evidence="2 3">
    <name type="scientific">Volvox africanus</name>
    <dbReference type="NCBI Taxonomy" id="51714"/>
    <lineage>
        <taxon>Eukaryota</taxon>
        <taxon>Viridiplantae</taxon>
        <taxon>Chlorophyta</taxon>
        <taxon>core chlorophytes</taxon>
        <taxon>Chlorophyceae</taxon>
        <taxon>CS clade</taxon>
        <taxon>Chlamydomonadales</taxon>
        <taxon>Volvocaceae</taxon>
        <taxon>Volvox</taxon>
    </lineage>
</organism>
<feature type="compositionally biased region" description="Pro residues" evidence="1">
    <location>
        <begin position="418"/>
        <end position="434"/>
    </location>
</feature>
<evidence type="ECO:0000313" key="2">
    <source>
        <dbReference type="EMBL" id="GLI71185.1"/>
    </source>
</evidence>